<dbReference type="InterPro" id="IPR021854">
    <property type="entry name" value="WASH1_WAHD"/>
</dbReference>
<name>A0AAN9ABF3_HALRR</name>
<dbReference type="GO" id="GO:0005769">
    <property type="term" value="C:early endosome"/>
    <property type="evidence" value="ECO:0007669"/>
    <property type="project" value="InterPro"/>
</dbReference>
<feature type="region of interest" description="Disordered" evidence="3">
    <location>
        <begin position="94"/>
        <end position="316"/>
    </location>
</feature>
<dbReference type="InterPro" id="IPR028290">
    <property type="entry name" value="WASH1"/>
</dbReference>
<dbReference type="AlphaFoldDB" id="A0AAN9ABF3"/>
<dbReference type="Pfam" id="PF11945">
    <property type="entry name" value="WASH_WAHD"/>
    <property type="match status" value="1"/>
</dbReference>
<evidence type="ECO:0000256" key="3">
    <source>
        <dbReference type="SAM" id="MobiDB-lite"/>
    </source>
</evidence>
<reference evidence="5 6" key="1">
    <citation type="submission" date="2023-11" db="EMBL/GenBank/DDBJ databases">
        <title>Halocaridina rubra genome assembly.</title>
        <authorList>
            <person name="Smith C."/>
        </authorList>
    </citation>
    <scope>NUCLEOTIDE SEQUENCE [LARGE SCALE GENOMIC DNA]</scope>
    <source>
        <strain evidence="5">EP-1</strain>
        <tissue evidence="5">Whole</tissue>
    </source>
</reference>
<evidence type="ECO:0000313" key="5">
    <source>
        <dbReference type="EMBL" id="KAK7081908.1"/>
    </source>
</evidence>
<dbReference type="PANTHER" id="PTHR23331">
    <property type="entry name" value="CXYORF1"/>
    <property type="match status" value="1"/>
</dbReference>
<accession>A0AAN9ABF3</accession>
<evidence type="ECO:0000256" key="2">
    <source>
        <dbReference type="ARBA" id="ARBA00023203"/>
    </source>
</evidence>
<feature type="compositionally biased region" description="Pro residues" evidence="3">
    <location>
        <begin position="117"/>
        <end position="178"/>
    </location>
</feature>
<evidence type="ECO:0000259" key="4">
    <source>
        <dbReference type="PROSITE" id="PS51082"/>
    </source>
</evidence>
<feature type="domain" description="WH2" evidence="4">
    <location>
        <begin position="203"/>
        <end position="225"/>
    </location>
</feature>
<gene>
    <name evidence="5" type="primary">WASHC1</name>
    <name evidence="5" type="ORF">SK128_024723</name>
</gene>
<sequence length="316" mass="32586">MVLDPLGVVSGTRGEAARSRSDTANSGPALHDAPATLQDGDHVGLIAKDEYQYLPDLSDLPDLDLPMELPSLPGKIWKGADIGPAIAPSFGIPDLPTLSPEAPDLLPTNVGNGQGVAPPPPPIDNSNAPTPPPPPASTSTTSPPPPPPLPSVSTPVPPPPPLPPAGGPPPPPLPPPLPGQTSENGAETQDIPKGVPSAATTDARSDLMNAIKAAGGAAKAKLKSSKERKLETKKKETTPAAPKGDLMSDLFNRLSQRRKGISGANKDRKDVIDAKLPENTVDGMSTMEKMSALIPSPLATPEGPQKENPTSDDDWE</sequence>
<protein>
    <submittedName>
        <fullName evidence="5">Dendritic cell antigen processing and presentation</fullName>
    </submittedName>
</protein>
<dbReference type="PANTHER" id="PTHR23331:SF1">
    <property type="entry name" value="WASH COMPLEX SUBUNIT 1"/>
    <property type="match status" value="1"/>
</dbReference>
<keyword evidence="6" id="KW-1185">Reference proteome</keyword>
<evidence type="ECO:0000313" key="6">
    <source>
        <dbReference type="Proteomes" id="UP001381693"/>
    </source>
</evidence>
<feature type="region of interest" description="Disordered" evidence="3">
    <location>
        <begin position="1"/>
        <end position="36"/>
    </location>
</feature>
<comment type="caution">
    <text evidence="5">The sequence shown here is derived from an EMBL/GenBank/DDBJ whole genome shotgun (WGS) entry which is preliminary data.</text>
</comment>
<proteinExistence type="inferred from homology"/>
<dbReference type="GO" id="GO:0055037">
    <property type="term" value="C:recycling endosome"/>
    <property type="evidence" value="ECO:0007669"/>
    <property type="project" value="TreeGrafter"/>
</dbReference>
<evidence type="ECO:0000256" key="1">
    <source>
        <dbReference type="ARBA" id="ARBA00005602"/>
    </source>
</evidence>
<dbReference type="PROSITE" id="PS51082">
    <property type="entry name" value="WH2"/>
    <property type="match status" value="1"/>
</dbReference>
<dbReference type="InterPro" id="IPR003124">
    <property type="entry name" value="WH2_dom"/>
</dbReference>
<dbReference type="GO" id="GO:0006887">
    <property type="term" value="P:exocytosis"/>
    <property type="evidence" value="ECO:0007669"/>
    <property type="project" value="TreeGrafter"/>
</dbReference>
<feature type="compositionally biased region" description="Basic and acidic residues" evidence="3">
    <location>
        <begin position="265"/>
        <end position="276"/>
    </location>
</feature>
<dbReference type="GO" id="GO:0005829">
    <property type="term" value="C:cytosol"/>
    <property type="evidence" value="ECO:0007669"/>
    <property type="project" value="GOC"/>
</dbReference>
<dbReference type="GO" id="GO:0003779">
    <property type="term" value="F:actin binding"/>
    <property type="evidence" value="ECO:0007669"/>
    <property type="project" value="UniProtKB-KW"/>
</dbReference>
<dbReference type="GO" id="GO:0043015">
    <property type="term" value="F:gamma-tubulin binding"/>
    <property type="evidence" value="ECO:0007669"/>
    <property type="project" value="TreeGrafter"/>
</dbReference>
<organism evidence="5 6">
    <name type="scientific">Halocaridina rubra</name>
    <name type="common">Hawaiian red shrimp</name>
    <dbReference type="NCBI Taxonomy" id="373956"/>
    <lineage>
        <taxon>Eukaryota</taxon>
        <taxon>Metazoa</taxon>
        <taxon>Ecdysozoa</taxon>
        <taxon>Arthropoda</taxon>
        <taxon>Crustacea</taxon>
        <taxon>Multicrustacea</taxon>
        <taxon>Malacostraca</taxon>
        <taxon>Eumalacostraca</taxon>
        <taxon>Eucarida</taxon>
        <taxon>Decapoda</taxon>
        <taxon>Pleocyemata</taxon>
        <taxon>Caridea</taxon>
        <taxon>Atyoidea</taxon>
        <taxon>Atyidae</taxon>
        <taxon>Halocaridina</taxon>
    </lineage>
</organism>
<keyword evidence="2" id="KW-0009">Actin-binding</keyword>
<dbReference type="GO" id="GO:0032456">
    <property type="term" value="P:endocytic recycling"/>
    <property type="evidence" value="ECO:0007669"/>
    <property type="project" value="TreeGrafter"/>
</dbReference>
<dbReference type="GO" id="GO:0042147">
    <property type="term" value="P:retrograde transport, endosome to Golgi"/>
    <property type="evidence" value="ECO:0007669"/>
    <property type="project" value="TreeGrafter"/>
</dbReference>
<dbReference type="GO" id="GO:0043014">
    <property type="term" value="F:alpha-tubulin binding"/>
    <property type="evidence" value="ECO:0007669"/>
    <property type="project" value="InterPro"/>
</dbReference>
<dbReference type="GO" id="GO:0071203">
    <property type="term" value="C:WASH complex"/>
    <property type="evidence" value="ECO:0007669"/>
    <property type="project" value="InterPro"/>
</dbReference>
<comment type="similarity">
    <text evidence="1">Belongs to the WASH1 family.</text>
</comment>
<dbReference type="GO" id="GO:0034314">
    <property type="term" value="P:Arp2/3 complex-mediated actin nucleation"/>
    <property type="evidence" value="ECO:0007669"/>
    <property type="project" value="InterPro"/>
</dbReference>
<dbReference type="EMBL" id="JAXCGZ010004345">
    <property type="protein sequence ID" value="KAK7081908.1"/>
    <property type="molecule type" value="Genomic_DNA"/>
</dbReference>
<feature type="compositionally biased region" description="Basic and acidic residues" evidence="3">
    <location>
        <begin position="224"/>
        <end position="237"/>
    </location>
</feature>
<dbReference type="Proteomes" id="UP001381693">
    <property type="component" value="Unassembled WGS sequence"/>
</dbReference>